<evidence type="ECO:0000313" key="3">
    <source>
        <dbReference type="Proteomes" id="UP001190700"/>
    </source>
</evidence>
<protein>
    <submittedName>
        <fullName evidence="2">Uncharacterized protein</fullName>
    </submittedName>
</protein>
<dbReference type="Proteomes" id="UP001190700">
    <property type="component" value="Unassembled WGS sequence"/>
</dbReference>
<dbReference type="EMBL" id="LGRX02000544">
    <property type="protein sequence ID" value="KAK3288219.1"/>
    <property type="molecule type" value="Genomic_DNA"/>
</dbReference>
<feature type="region of interest" description="Disordered" evidence="1">
    <location>
        <begin position="162"/>
        <end position="203"/>
    </location>
</feature>
<evidence type="ECO:0000313" key="2">
    <source>
        <dbReference type="EMBL" id="KAK3288219.1"/>
    </source>
</evidence>
<dbReference type="AlphaFoldDB" id="A0AAE0H1D6"/>
<accession>A0AAE0H1D6</accession>
<name>A0AAE0H1D6_9CHLO</name>
<gene>
    <name evidence="2" type="ORF">CYMTET_4296</name>
</gene>
<feature type="compositionally biased region" description="Polar residues" evidence="1">
    <location>
        <begin position="170"/>
        <end position="203"/>
    </location>
</feature>
<sequence length="217" mass="24318">MTQINYGPPELSNLYEKPRIKTSEDKLRDYLLGRDTRLGRKPTTTTENNFVSIWAKTVLQNNSTGHGEREAHGDAPSFQNIVERRARHPHDISLIARSLHHSGNSSPSLGQAASAYRYSFGPRQSRMKIPVERVTAWSQQQPYVFPVGATPSYPPRQLSFREGARERSTLRSPAQTSWGSLPSSRSACPAGTSFSRGSGVCSTTTRPYAHLRQHRFH</sequence>
<reference evidence="2 3" key="1">
    <citation type="journal article" date="2015" name="Genome Biol. Evol.">
        <title>Comparative Genomics of a Bacterivorous Green Alga Reveals Evolutionary Causalities and Consequences of Phago-Mixotrophic Mode of Nutrition.</title>
        <authorList>
            <person name="Burns J.A."/>
            <person name="Paasch A."/>
            <person name="Narechania A."/>
            <person name="Kim E."/>
        </authorList>
    </citation>
    <scope>NUCLEOTIDE SEQUENCE [LARGE SCALE GENOMIC DNA]</scope>
    <source>
        <strain evidence="2 3">PLY_AMNH</strain>
    </source>
</reference>
<evidence type="ECO:0000256" key="1">
    <source>
        <dbReference type="SAM" id="MobiDB-lite"/>
    </source>
</evidence>
<comment type="caution">
    <text evidence="2">The sequence shown here is derived from an EMBL/GenBank/DDBJ whole genome shotgun (WGS) entry which is preliminary data.</text>
</comment>
<organism evidence="2 3">
    <name type="scientific">Cymbomonas tetramitiformis</name>
    <dbReference type="NCBI Taxonomy" id="36881"/>
    <lineage>
        <taxon>Eukaryota</taxon>
        <taxon>Viridiplantae</taxon>
        <taxon>Chlorophyta</taxon>
        <taxon>Pyramimonadophyceae</taxon>
        <taxon>Pyramimonadales</taxon>
        <taxon>Pyramimonadaceae</taxon>
        <taxon>Cymbomonas</taxon>
    </lineage>
</organism>
<keyword evidence="3" id="KW-1185">Reference proteome</keyword>
<proteinExistence type="predicted"/>